<dbReference type="EC" id="2.7.7.48" evidence="4"/>
<dbReference type="GO" id="GO:0039694">
    <property type="term" value="P:viral RNA genome replication"/>
    <property type="evidence" value="ECO:0007669"/>
    <property type="project" value="InterPro"/>
</dbReference>
<dbReference type="GO" id="GO:0000166">
    <property type="term" value="F:nucleotide binding"/>
    <property type="evidence" value="ECO:0007669"/>
    <property type="project" value="UniProtKB-KW"/>
</dbReference>
<name>A0A893A7H7_9VIRU</name>
<evidence type="ECO:0000256" key="2">
    <source>
        <dbReference type="ARBA" id="ARBA00022695"/>
    </source>
</evidence>
<dbReference type="SUPFAM" id="SSF56672">
    <property type="entry name" value="DNA/RNA polymerases"/>
    <property type="match status" value="1"/>
</dbReference>
<organism evidence="6">
    <name type="scientific">Riboviria sp</name>
    <dbReference type="NCBI Taxonomy" id="2585031"/>
    <lineage>
        <taxon>Viruses</taxon>
        <taxon>Riboviria</taxon>
    </lineage>
</organism>
<dbReference type="InterPro" id="IPR043502">
    <property type="entry name" value="DNA/RNA_pol_sf"/>
</dbReference>
<protein>
    <recommendedName>
        <fullName evidence="4">RNA-directed RNA polymerase</fullName>
        <ecNumber evidence="4">2.7.7.48</ecNumber>
    </recommendedName>
</protein>
<reference evidence="6" key="1">
    <citation type="submission" date="2020-11" db="EMBL/GenBank/DDBJ databases">
        <title>Viral genomes from river ports along the Yangtze River in China.</title>
        <authorList>
            <person name="Lu J."/>
            <person name="Shen Q."/>
            <person name="Yang S."/>
            <person name="Zhang W."/>
        </authorList>
    </citation>
    <scope>NUCLEOTIDE SEQUENCE</scope>
    <source>
        <strain evidence="6">6nt-RDRP-16</strain>
    </source>
</reference>
<keyword evidence="2 4" id="KW-0548">Nucleotidyltransferase</keyword>
<keyword evidence="1 4" id="KW-0808">Transferase</keyword>
<evidence type="ECO:0000256" key="4">
    <source>
        <dbReference type="RuleBase" id="RU363062"/>
    </source>
</evidence>
<keyword evidence="4" id="KW-0547">Nucleotide-binding</keyword>
<evidence type="ECO:0000259" key="5">
    <source>
        <dbReference type="PROSITE" id="PS50507"/>
    </source>
</evidence>
<dbReference type="Pfam" id="PF00998">
    <property type="entry name" value="RdRP_3"/>
    <property type="match status" value="1"/>
</dbReference>
<keyword evidence="3 4" id="KW-0693">Viral RNA replication</keyword>
<evidence type="ECO:0000256" key="1">
    <source>
        <dbReference type="ARBA" id="ARBA00022679"/>
    </source>
</evidence>
<keyword evidence="4" id="KW-0696">RNA-directed RNA polymerase</keyword>
<evidence type="ECO:0000313" key="6">
    <source>
        <dbReference type="EMBL" id="QRQ90220.1"/>
    </source>
</evidence>
<accession>A0A893A7H7</accession>
<comment type="catalytic activity">
    <reaction evidence="4">
        <text>RNA(n) + a ribonucleoside 5'-triphosphate = RNA(n+1) + diphosphate</text>
        <dbReference type="Rhea" id="RHEA:21248"/>
        <dbReference type="Rhea" id="RHEA-COMP:14527"/>
        <dbReference type="Rhea" id="RHEA-COMP:17342"/>
        <dbReference type="ChEBI" id="CHEBI:33019"/>
        <dbReference type="ChEBI" id="CHEBI:61557"/>
        <dbReference type="ChEBI" id="CHEBI:140395"/>
        <dbReference type="EC" id="2.7.7.48"/>
    </reaction>
</comment>
<dbReference type="InterPro" id="IPR002166">
    <property type="entry name" value="RNA_pol_HCV"/>
</dbReference>
<dbReference type="InterPro" id="IPR007094">
    <property type="entry name" value="RNA-dir_pol_PSvirus"/>
</dbReference>
<dbReference type="InterPro" id="IPR043128">
    <property type="entry name" value="Rev_trsase/Diguanyl_cyclase"/>
</dbReference>
<dbReference type="GO" id="GO:0003723">
    <property type="term" value="F:RNA binding"/>
    <property type="evidence" value="ECO:0007669"/>
    <property type="project" value="InterPro"/>
</dbReference>
<dbReference type="PROSITE" id="PS50507">
    <property type="entry name" value="RDRP_SSRNA_POS"/>
    <property type="match status" value="1"/>
</dbReference>
<evidence type="ECO:0000256" key="3">
    <source>
        <dbReference type="ARBA" id="ARBA00022953"/>
    </source>
</evidence>
<feature type="domain" description="RdRp catalytic" evidence="5">
    <location>
        <begin position="207"/>
        <end position="323"/>
    </location>
</feature>
<dbReference type="CDD" id="cd23206">
    <property type="entry name" value="Tombusviridae_RdRp"/>
    <property type="match status" value="1"/>
</dbReference>
<sequence>MCAGSLCVRRNGLLNKTRCFTVASGLGPDHNLGVYNNSVDTIERAFTERYFLCLDGEGFRPAFKVGPSAFTTPEFSEFSRLVSDAMPALPVLSSQQVVDSYRGPKQRVYQAAYESLMQDAVTETDSLLSAFVKFEKQDVCKAPRVINPRSARYNLRLGKYLKHAEHHFFKAINKAFGGRTQATVIKGYNADQSAEILRQKWELFWDPVAIGLDASKFDMHVSVRALRYEHAFYAALFPRNKELRKLLRWQLRNRGTARAVDGTVKFEMSGTRCSGDLNTSLGNCLLMCAMVWCYAREMGIDVELANNGDDCVVFLERKHATAFRAWIPQWFRKRGFAMTVEDTVEEFEQVEFCQTKPVELQSGWRMVRNLSAVLNKDPMCLLPVPNGKVYRKWLDAVGTCGGTLSKGVPVHGEFYKVFKRNGQDCGRLINEVYRNRSQLQLAQGVRDSTIDARSRVSYYYAFGILPDEQVAAETHFTNYKLDHEFGTPVPRDLLILNPGFNIATVQ</sequence>
<proteinExistence type="predicted"/>
<dbReference type="EMBL" id="MW348230">
    <property type="protein sequence ID" value="QRQ90220.1"/>
    <property type="molecule type" value="Genomic_RNA"/>
</dbReference>
<dbReference type="Gene3D" id="3.30.70.270">
    <property type="match status" value="1"/>
</dbReference>
<dbReference type="GO" id="GO:0003968">
    <property type="term" value="F:RNA-directed RNA polymerase activity"/>
    <property type="evidence" value="ECO:0007669"/>
    <property type="project" value="UniProtKB-KW"/>
</dbReference>